<dbReference type="Proteomes" id="UP000245771">
    <property type="component" value="Unassembled WGS sequence"/>
</dbReference>
<dbReference type="AlphaFoldDB" id="A0A316V2J3"/>
<organism evidence="2 3">
    <name type="scientific">Meira miltonrushii</name>
    <dbReference type="NCBI Taxonomy" id="1280837"/>
    <lineage>
        <taxon>Eukaryota</taxon>
        <taxon>Fungi</taxon>
        <taxon>Dikarya</taxon>
        <taxon>Basidiomycota</taxon>
        <taxon>Ustilaginomycotina</taxon>
        <taxon>Exobasidiomycetes</taxon>
        <taxon>Exobasidiales</taxon>
        <taxon>Brachybasidiaceae</taxon>
        <taxon>Meira</taxon>
    </lineage>
</organism>
<evidence type="ECO:0000313" key="3">
    <source>
        <dbReference type="Proteomes" id="UP000245771"/>
    </source>
</evidence>
<dbReference type="EMBL" id="KZ819607">
    <property type="protein sequence ID" value="PWN31777.1"/>
    <property type="molecule type" value="Genomic_DNA"/>
</dbReference>
<feature type="chain" id="PRO_5016443757" evidence="1">
    <location>
        <begin position="24"/>
        <end position="279"/>
    </location>
</feature>
<gene>
    <name evidence="2" type="ORF">FA14DRAFT_158591</name>
</gene>
<dbReference type="PROSITE" id="PS51257">
    <property type="entry name" value="PROKAR_LIPOPROTEIN"/>
    <property type="match status" value="1"/>
</dbReference>
<feature type="signal peptide" evidence="1">
    <location>
        <begin position="1"/>
        <end position="23"/>
    </location>
</feature>
<evidence type="ECO:0000256" key="1">
    <source>
        <dbReference type="SAM" id="SignalP"/>
    </source>
</evidence>
<dbReference type="InParanoid" id="A0A316V2J3"/>
<protein>
    <submittedName>
        <fullName evidence="2">Uncharacterized protein</fullName>
    </submittedName>
</protein>
<name>A0A316V2J3_9BASI</name>
<reference evidence="2 3" key="1">
    <citation type="journal article" date="2018" name="Mol. Biol. Evol.">
        <title>Broad Genomic Sampling Reveals a Smut Pathogenic Ancestry of the Fungal Clade Ustilaginomycotina.</title>
        <authorList>
            <person name="Kijpornyongpan T."/>
            <person name="Mondo S.J."/>
            <person name="Barry K."/>
            <person name="Sandor L."/>
            <person name="Lee J."/>
            <person name="Lipzen A."/>
            <person name="Pangilinan J."/>
            <person name="LaButti K."/>
            <person name="Hainaut M."/>
            <person name="Henrissat B."/>
            <person name="Grigoriev I.V."/>
            <person name="Spatafora J.W."/>
            <person name="Aime M.C."/>
        </authorList>
    </citation>
    <scope>NUCLEOTIDE SEQUENCE [LARGE SCALE GENOMIC DNA]</scope>
    <source>
        <strain evidence="2 3">MCA 3882</strain>
    </source>
</reference>
<dbReference type="RefSeq" id="XP_025352079.1">
    <property type="nucleotide sequence ID" value="XM_025497978.1"/>
</dbReference>
<keyword evidence="1" id="KW-0732">Signal</keyword>
<proteinExistence type="predicted"/>
<dbReference type="GeneID" id="37019759"/>
<evidence type="ECO:0000313" key="2">
    <source>
        <dbReference type="EMBL" id="PWN31777.1"/>
    </source>
</evidence>
<keyword evidence="3" id="KW-1185">Reference proteome</keyword>
<accession>A0A316V2J3</accession>
<sequence>MKLPTIFTVTTILAACFATLAVAVPFEAVAVPFEERAMTTNKPVYVTFKEIAHIIIQLDGAQNNPVPPGPPDFNASANLLNQLSLKAEEATSLLQEMGTDQLDDDSVAHIGKSLRIMAKHVVSITNMVEEGKAWFAQYNATSIVVQILQLNAFQFAALFKELEQHVPPTVYGDYGRSITAFLCSIINAIEYLDPTACAPEGKRFCKKCQHDESQYYQGGSFDHSQLAPPGMETCGNSSANYMQCAYGQQTMGTESTTCPSPTPAVSCSSYSPPQNALLL</sequence>